<comment type="subcellular location">
    <subcellularLocation>
        <location evidence="1 7">Cell membrane</location>
        <topology evidence="1 7">Multi-pass membrane protein</topology>
    </subcellularLocation>
</comment>
<evidence type="ECO:0000256" key="7">
    <source>
        <dbReference type="RuleBase" id="RU363032"/>
    </source>
</evidence>
<feature type="transmembrane region" description="Helical" evidence="7">
    <location>
        <begin position="161"/>
        <end position="179"/>
    </location>
</feature>
<evidence type="ECO:0000256" key="5">
    <source>
        <dbReference type="ARBA" id="ARBA00022989"/>
    </source>
</evidence>
<feature type="transmembrane region" description="Helical" evidence="7">
    <location>
        <begin position="9"/>
        <end position="32"/>
    </location>
</feature>
<dbReference type="RefSeq" id="WP_072578302.1">
    <property type="nucleotide sequence ID" value="NZ_CP016020.1"/>
</dbReference>
<feature type="transmembrane region" description="Helical" evidence="7">
    <location>
        <begin position="199"/>
        <end position="216"/>
    </location>
</feature>
<evidence type="ECO:0000313" key="10">
    <source>
        <dbReference type="Proteomes" id="UP000181936"/>
    </source>
</evidence>
<feature type="transmembrane region" description="Helical" evidence="7">
    <location>
        <begin position="70"/>
        <end position="91"/>
    </location>
</feature>
<dbReference type="GO" id="GO:0055085">
    <property type="term" value="P:transmembrane transport"/>
    <property type="evidence" value="ECO:0007669"/>
    <property type="project" value="InterPro"/>
</dbReference>
<protein>
    <recommendedName>
        <fullName evidence="8">ABC transmembrane type-1 domain-containing protein</fullName>
    </recommendedName>
</protein>
<dbReference type="PANTHER" id="PTHR43005:SF1">
    <property type="entry name" value="SPERMIDINE_PUTRESCINE TRANSPORT SYSTEM PERMEASE PROTEIN"/>
    <property type="match status" value="1"/>
</dbReference>
<dbReference type="InterPro" id="IPR000515">
    <property type="entry name" value="MetI-like"/>
</dbReference>
<dbReference type="Pfam" id="PF00528">
    <property type="entry name" value="BPD_transp_1"/>
    <property type="match status" value="1"/>
</dbReference>
<gene>
    <name evidence="9" type="ORF">A9C19_01385</name>
</gene>
<evidence type="ECO:0000256" key="4">
    <source>
        <dbReference type="ARBA" id="ARBA00022692"/>
    </source>
</evidence>
<evidence type="ECO:0000256" key="3">
    <source>
        <dbReference type="ARBA" id="ARBA00022475"/>
    </source>
</evidence>
<keyword evidence="2 7" id="KW-0813">Transport</keyword>
<reference evidence="9 10" key="1">
    <citation type="journal article" date="2016" name="Sci. Rep.">
        <title>Complete genome sequence and transcriptomic analysis of a novel marine strain Bacillus weihaiensis reveals the mechanism of brown algae degradation.</title>
        <authorList>
            <person name="Zhu Y."/>
            <person name="Chen P."/>
            <person name="Bao Y."/>
            <person name="Men Y."/>
            <person name="Zeng Y."/>
            <person name="Yang J."/>
            <person name="Sun J."/>
            <person name="Sun Y."/>
        </authorList>
    </citation>
    <scope>NUCLEOTIDE SEQUENCE [LARGE SCALE GENOMIC DNA]</scope>
    <source>
        <strain evidence="9 10">Alg07</strain>
    </source>
</reference>
<accession>A0A1L3MMH2</accession>
<organism evidence="9 10">
    <name type="scientific">Bacillus weihaiensis</name>
    <dbReference type="NCBI Taxonomy" id="1547283"/>
    <lineage>
        <taxon>Bacteria</taxon>
        <taxon>Bacillati</taxon>
        <taxon>Bacillota</taxon>
        <taxon>Bacilli</taxon>
        <taxon>Bacillales</taxon>
        <taxon>Bacillaceae</taxon>
        <taxon>Bacillus</taxon>
    </lineage>
</organism>
<evidence type="ECO:0000259" key="8">
    <source>
        <dbReference type="PROSITE" id="PS50928"/>
    </source>
</evidence>
<evidence type="ECO:0000313" key="9">
    <source>
        <dbReference type="EMBL" id="APH03512.1"/>
    </source>
</evidence>
<feature type="transmembrane region" description="Helical" evidence="7">
    <location>
        <begin position="260"/>
        <end position="280"/>
    </location>
</feature>
<feature type="domain" description="ABC transmembrane type-1" evidence="8">
    <location>
        <begin position="66"/>
        <end position="278"/>
    </location>
</feature>
<evidence type="ECO:0000256" key="6">
    <source>
        <dbReference type="ARBA" id="ARBA00023136"/>
    </source>
</evidence>
<dbReference type="GO" id="GO:0005886">
    <property type="term" value="C:plasma membrane"/>
    <property type="evidence" value="ECO:0007669"/>
    <property type="project" value="UniProtKB-SubCell"/>
</dbReference>
<keyword evidence="4 7" id="KW-0812">Transmembrane</keyword>
<dbReference type="OrthoDB" id="9783714at2"/>
<evidence type="ECO:0000256" key="1">
    <source>
        <dbReference type="ARBA" id="ARBA00004651"/>
    </source>
</evidence>
<evidence type="ECO:0000256" key="2">
    <source>
        <dbReference type="ARBA" id="ARBA00022448"/>
    </source>
</evidence>
<keyword evidence="6 7" id="KW-0472">Membrane</keyword>
<keyword evidence="3" id="KW-1003">Cell membrane</keyword>
<sequence>MYKSHRMTFLFLLPAIIIFLLFTVYPLLYALFTSFFDLNYLKGDRFFLGLENYKNVLSDQVFWVAVRNTVLFVLIAVTLEVIVGVIVALLFNVQFKGISIIRSIVLLPMLLPPITVALTWKMMYEYDYGVINYILTSLGLPAIEWLSSPSWAMISIIITDVWQWTPFVFLIILASLQGIPKELYESAQVNGANAWQCTRFVTLPLIKPAIFLVLLLRTIETFQVFEKMYVLTGGGPGNATETITFYIYRYGFKYFETGYATAATIIMVGIIVILSLGYIYRVMQSVQFSK</sequence>
<dbReference type="PROSITE" id="PS50928">
    <property type="entry name" value="ABC_TM1"/>
    <property type="match status" value="1"/>
</dbReference>
<dbReference type="STRING" id="1547283.A9C19_01385"/>
<dbReference type="Gene3D" id="1.10.3720.10">
    <property type="entry name" value="MetI-like"/>
    <property type="match status" value="1"/>
</dbReference>
<keyword evidence="5 7" id="KW-1133">Transmembrane helix</keyword>
<dbReference type="EMBL" id="CP016020">
    <property type="protein sequence ID" value="APH03512.1"/>
    <property type="molecule type" value="Genomic_DNA"/>
</dbReference>
<dbReference type="Proteomes" id="UP000181936">
    <property type="component" value="Chromosome"/>
</dbReference>
<dbReference type="InterPro" id="IPR035906">
    <property type="entry name" value="MetI-like_sf"/>
</dbReference>
<feature type="transmembrane region" description="Helical" evidence="7">
    <location>
        <begin position="103"/>
        <end position="124"/>
    </location>
</feature>
<dbReference type="KEGG" id="bwh:A9C19_01385"/>
<dbReference type="CDD" id="cd06261">
    <property type="entry name" value="TM_PBP2"/>
    <property type="match status" value="1"/>
</dbReference>
<dbReference type="AlphaFoldDB" id="A0A1L3MMH2"/>
<name>A0A1L3MMH2_9BACI</name>
<comment type="similarity">
    <text evidence="7">Belongs to the binding-protein-dependent transport system permease family.</text>
</comment>
<dbReference type="PANTHER" id="PTHR43005">
    <property type="entry name" value="BLR7065 PROTEIN"/>
    <property type="match status" value="1"/>
</dbReference>
<keyword evidence="10" id="KW-1185">Reference proteome</keyword>
<proteinExistence type="inferred from homology"/>
<dbReference type="SUPFAM" id="SSF161098">
    <property type="entry name" value="MetI-like"/>
    <property type="match status" value="1"/>
</dbReference>